<keyword evidence="3" id="KW-1185">Reference proteome</keyword>
<dbReference type="InParanoid" id="A0A5J5EG08"/>
<evidence type="ECO:0000256" key="1">
    <source>
        <dbReference type="SAM" id="MobiDB-lite"/>
    </source>
</evidence>
<gene>
    <name evidence="2" type="ORF">FN846DRAFT_913369</name>
</gene>
<feature type="region of interest" description="Disordered" evidence="1">
    <location>
        <begin position="57"/>
        <end position="76"/>
    </location>
</feature>
<dbReference type="EMBL" id="VXIS01000375">
    <property type="protein sequence ID" value="KAA8894017.1"/>
    <property type="molecule type" value="Genomic_DNA"/>
</dbReference>
<protein>
    <submittedName>
        <fullName evidence="2">Uncharacterized protein</fullName>
    </submittedName>
</protein>
<organism evidence="2 3">
    <name type="scientific">Sphaerosporella brunnea</name>
    <dbReference type="NCBI Taxonomy" id="1250544"/>
    <lineage>
        <taxon>Eukaryota</taxon>
        <taxon>Fungi</taxon>
        <taxon>Dikarya</taxon>
        <taxon>Ascomycota</taxon>
        <taxon>Pezizomycotina</taxon>
        <taxon>Pezizomycetes</taxon>
        <taxon>Pezizales</taxon>
        <taxon>Pyronemataceae</taxon>
        <taxon>Sphaerosporella</taxon>
    </lineage>
</organism>
<sequence length="114" mass="12779">MAVHSPRRYAAGGVEDQIQDLYTKMFASWARFNELMGERTVSGLKTFTFDAFLYKRKSDSSPPARPVKRGEAYQDAAVQGELDGDLEGDREVEGMDVRQEASLELEGLDSRLQS</sequence>
<evidence type="ECO:0000313" key="3">
    <source>
        <dbReference type="Proteomes" id="UP000326924"/>
    </source>
</evidence>
<reference evidence="2 3" key="1">
    <citation type="submission" date="2019-09" db="EMBL/GenBank/DDBJ databases">
        <title>Draft genome of the ectomycorrhizal ascomycete Sphaerosporella brunnea.</title>
        <authorList>
            <consortium name="DOE Joint Genome Institute"/>
            <person name="Benucci G.M."/>
            <person name="Marozzi G."/>
            <person name="Antonielli L."/>
            <person name="Sanchez S."/>
            <person name="Marco P."/>
            <person name="Wang X."/>
            <person name="Falini L.B."/>
            <person name="Barry K."/>
            <person name="Haridas S."/>
            <person name="Lipzen A."/>
            <person name="Labutti K."/>
            <person name="Grigoriev I.V."/>
            <person name="Murat C."/>
            <person name="Martin F."/>
            <person name="Albertini E."/>
            <person name="Donnini D."/>
            <person name="Bonito G."/>
        </authorList>
    </citation>
    <scope>NUCLEOTIDE SEQUENCE [LARGE SCALE GENOMIC DNA]</scope>
    <source>
        <strain evidence="2 3">Sb_GMNB300</strain>
    </source>
</reference>
<dbReference type="Proteomes" id="UP000326924">
    <property type="component" value="Unassembled WGS sequence"/>
</dbReference>
<comment type="caution">
    <text evidence="2">The sequence shown here is derived from an EMBL/GenBank/DDBJ whole genome shotgun (WGS) entry which is preliminary data.</text>
</comment>
<evidence type="ECO:0000313" key="2">
    <source>
        <dbReference type="EMBL" id="KAA8894017.1"/>
    </source>
</evidence>
<name>A0A5J5EG08_9PEZI</name>
<proteinExistence type="predicted"/>
<dbReference type="AlphaFoldDB" id="A0A5J5EG08"/>
<accession>A0A5J5EG08</accession>